<dbReference type="SUPFAM" id="SSF102114">
    <property type="entry name" value="Radical SAM enzymes"/>
    <property type="match status" value="1"/>
</dbReference>
<evidence type="ECO:0000259" key="5">
    <source>
        <dbReference type="Pfam" id="PF04055"/>
    </source>
</evidence>
<evidence type="ECO:0000256" key="3">
    <source>
        <dbReference type="ARBA" id="ARBA00023004"/>
    </source>
</evidence>
<keyword evidence="4" id="KW-0411">Iron-sulfur</keyword>
<dbReference type="Pfam" id="PF04055">
    <property type="entry name" value="Radical_SAM"/>
    <property type="match status" value="1"/>
</dbReference>
<dbReference type="GO" id="GO:0051536">
    <property type="term" value="F:iron-sulfur cluster binding"/>
    <property type="evidence" value="ECO:0007669"/>
    <property type="project" value="UniProtKB-KW"/>
</dbReference>
<name>F9EP18_9FUSO</name>
<dbReference type="SFLD" id="SFLDS00029">
    <property type="entry name" value="Radical_SAM"/>
    <property type="match status" value="1"/>
</dbReference>
<gene>
    <name evidence="6" type="ORF">HMPREF9094_1673</name>
</gene>
<dbReference type="EMBL" id="AFQD01000282">
    <property type="protein sequence ID" value="EGQ79297.1"/>
    <property type="molecule type" value="Genomic_DNA"/>
</dbReference>
<evidence type="ECO:0000313" key="6">
    <source>
        <dbReference type="EMBL" id="EGQ79297.1"/>
    </source>
</evidence>
<feature type="domain" description="Radical SAM core" evidence="5">
    <location>
        <begin position="13"/>
        <end position="67"/>
    </location>
</feature>
<keyword evidence="6" id="KW-0560">Oxidoreductase</keyword>
<dbReference type="EC" id="1.3.99.22" evidence="6"/>
<evidence type="ECO:0000256" key="1">
    <source>
        <dbReference type="ARBA" id="ARBA00022691"/>
    </source>
</evidence>
<keyword evidence="7" id="KW-1185">Reference proteome</keyword>
<dbReference type="AlphaFoldDB" id="F9EP18"/>
<protein>
    <submittedName>
        <fullName evidence="6">Oxygen-independent coproporphyrinogen III oxidase</fullName>
        <ecNumber evidence="6">1.3.99.22</ecNumber>
    </submittedName>
</protein>
<comment type="caution">
    <text evidence="6">The sequence shown here is derived from an EMBL/GenBank/DDBJ whole genome shotgun (WGS) entry which is preliminary data.</text>
</comment>
<dbReference type="GO" id="GO:0016491">
    <property type="term" value="F:oxidoreductase activity"/>
    <property type="evidence" value="ECO:0007669"/>
    <property type="project" value="UniProtKB-KW"/>
</dbReference>
<dbReference type="InterPro" id="IPR013785">
    <property type="entry name" value="Aldolase_TIM"/>
</dbReference>
<evidence type="ECO:0000256" key="4">
    <source>
        <dbReference type="ARBA" id="ARBA00023014"/>
    </source>
</evidence>
<dbReference type="InterPro" id="IPR058240">
    <property type="entry name" value="rSAM_sf"/>
</dbReference>
<dbReference type="Gene3D" id="3.20.20.70">
    <property type="entry name" value="Aldolase class I"/>
    <property type="match status" value="1"/>
</dbReference>
<evidence type="ECO:0000313" key="7">
    <source>
        <dbReference type="Proteomes" id="UP000005392"/>
    </source>
</evidence>
<accession>F9EP18</accession>
<evidence type="ECO:0000256" key="2">
    <source>
        <dbReference type="ARBA" id="ARBA00022723"/>
    </source>
</evidence>
<keyword evidence="1" id="KW-0949">S-adenosyl-L-methionine</keyword>
<sequence>MKHYNIPVFISHFGCPNACVFCNQKKINGRETDVSLDDLKNIIDSYLKTLPKNSIKQVAFFGGTFTGISMNLQKEYLEVVKNI</sequence>
<dbReference type="GO" id="GO:0046872">
    <property type="term" value="F:metal ion binding"/>
    <property type="evidence" value="ECO:0007669"/>
    <property type="project" value="UniProtKB-KW"/>
</dbReference>
<keyword evidence="3" id="KW-0408">Iron</keyword>
<proteinExistence type="predicted"/>
<dbReference type="Proteomes" id="UP000005392">
    <property type="component" value="Unassembled WGS sequence"/>
</dbReference>
<dbReference type="PATRIC" id="fig|997347.4.peg.1552"/>
<keyword evidence="2" id="KW-0479">Metal-binding</keyword>
<dbReference type="InterPro" id="IPR007197">
    <property type="entry name" value="rSAM"/>
</dbReference>
<reference evidence="6 7" key="1">
    <citation type="submission" date="2011-05" db="EMBL/GenBank/DDBJ databases">
        <authorList>
            <person name="Muzny D."/>
            <person name="Qin X."/>
            <person name="Deng J."/>
            <person name="Jiang H."/>
            <person name="Liu Y."/>
            <person name="Qu J."/>
            <person name="Song X.-Z."/>
            <person name="Zhang L."/>
            <person name="Thornton R."/>
            <person name="Coyle M."/>
            <person name="Francisco L."/>
            <person name="Jackson L."/>
            <person name="Javaid M."/>
            <person name="Korchina V."/>
            <person name="Kovar C."/>
            <person name="Mata R."/>
            <person name="Mathew T."/>
            <person name="Ngo R."/>
            <person name="Nguyen L."/>
            <person name="Nguyen N."/>
            <person name="Okwuonu G."/>
            <person name="Ongeri F."/>
            <person name="Pham C."/>
            <person name="Simmons D."/>
            <person name="Wilczek-Boney K."/>
            <person name="Hale W."/>
            <person name="Jakkamsetti A."/>
            <person name="Pham P."/>
            <person name="Ruth R."/>
            <person name="San Lucas F."/>
            <person name="Warren J."/>
            <person name="Zhang J."/>
            <person name="Zhao Z."/>
            <person name="Zhou C."/>
            <person name="Zhu D."/>
            <person name="Lee S."/>
            <person name="Bess C."/>
            <person name="Blankenburg K."/>
            <person name="Forbes L."/>
            <person name="Fu Q."/>
            <person name="Gubbala S."/>
            <person name="Hirani K."/>
            <person name="Jayaseelan J.C."/>
            <person name="Lara F."/>
            <person name="Munidasa M."/>
            <person name="Palculict T."/>
            <person name="Patil S."/>
            <person name="Pu L.-L."/>
            <person name="Saada N."/>
            <person name="Tang L."/>
            <person name="Weissenberger G."/>
            <person name="Zhu Y."/>
            <person name="Hemphill L."/>
            <person name="Shang Y."/>
            <person name="Youmans B."/>
            <person name="Ayvaz T."/>
            <person name="Ross M."/>
            <person name="Santibanez J."/>
            <person name="Aqrawi P."/>
            <person name="Gross S."/>
            <person name="Joshi V."/>
            <person name="Fowler G."/>
            <person name="Nazareth L."/>
            <person name="Reid J."/>
            <person name="Worley K."/>
            <person name="Petrosino J."/>
            <person name="Highlander S."/>
            <person name="Gibbs R."/>
        </authorList>
    </citation>
    <scope>NUCLEOTIDE SEQUENCE [LARGE SCALE GENOMIC DNA]</scope>
    <source>
        <strain evidence="6 7">ATCC 51191</strain>
    </source>
</reference>
<organism evidence="6 7">
    <name type="scientific">Fusobacterium animalis ATCC 51191</name>
    <dbReference type="NCBI Taxonomy" id="997347"/>
    <lineage>
        <taxon>Bacteria</taxon>
        <taxon>Fusobacteriati</taxon>
        <taxon>Fusobacteriota</taxon>
        <taxon>Fusobacteriia</taxon>
        <taxon>Fusobacteriales</taxon>
        <taxon>Fusobacteriaceae</taxon>
        <taxon>Fusobacterium</taxon>
    </lineage>
</organism>
<dbReference type="HOGENOM" id="CLU_2537690_0_0_0"/>